<dbReference type="Proteomes" id="UP000829476">
    <property type="component" value="Chromosome"/>
</dbReference>
<reference evidence="2 3" key="1">
    <citation type="journal article" date="2018" name="Int. J. Syst. Evol. Microbiol.">
        <title>Zhouia spongiae sp. nov., isolated from a marine sponge.</title>
        <authorList>
            <person name="Zhuang L."/>
            <person name="Lin B."/>
            <person name="Qin F."/>
            <person name="Luo L."/>
        </authorList>
    </citation>
    <scope>NUCLEOTIDE SEQUENCE [LARGE SCALE GENOMIC DNA]</scope>
    <source>
        <strain evidence="2 3">HN-Y44</strain>
    </source>
</reference>
<dbReference type="PROSITE" id="PS51257">
    <property type="entry name" value="PROKAR_LIPOPROTEIN"/>
    <property type="match status" value="1"/>
</dbReference>
<evidence type="ECO:0000313" key="2">
    <source>
        <dbReference type="EMBL" id="UNY98207.1"/>
    </source>
</evidence>
<evidence type="ECO:0000256" key="1">
    <source>
        <dbReference type="SAM" id="SignalP"/>
    </source>
</evidence>
<accession>A0ABY3YKN3</accession>
<name>A0ABY3YKN3_9FLAO</name>
<dbReference type="EMBL" id="CP094326">
    <property type="protein sequence ID" value="UNY98207.1"/>
    <property type="molecule type" value="Genomic_DNA"/>
</dbReference>
<keyword evidence="1" id="KW-0732">Signal</keyword>
<keyword evidence="3" id="KW-1185">Reference proteome</keyword>
<feature type="signal peptide" evidence="1">
    <location>
        <begin position="1"/>
        <end position="17"/>
    </location>
</feature>
<gene>
    <name evidence="2" type="ORF">MQE36_14085</name>
</gene>
<evidence type="ECO:0000313" key="3">
    <source>
        <dbReference type="Proteomes" id="UP000829476"/>
    </source>
</evidence>
<dbReference type="RefSeq" id="WP_242936614.1">
    <property type="nucleotide sequence ID" value="NZ_CP094326.1"/>
</dbReference>
<organism evidence="2 3">
    <name type="scientific">Zhouia spongiae</name>
    <dbReference type="NCBI Taxonomy" id="2202721"/>
    <lineage>
        <taxon>Bacteria</taxon>
        <taxon>Pseudomonadati</taxon>
        <taxon>Bacteroidota</taxon>
        <taxon>Flavobacteriia</taxon>
        <taxon>Flavobacteriales</taxon>
        <taxon>Flavobacteriaceae</taxon>
        <taxon>Zhouia</taxon>
    </lineage>
</organism>
<feature type="chain" id="PRO_5046328790" description="Lipoprotein" evidence="1">
    <location>
        <begin position="18"/>
        <end position="394"/>
    </location>
</feature>
<proteinExistence type="predicted"/>
<evidence type="ECO:0008006" key="4">
    <source>
        <dbReference type="Google" id="ProtNLM"/>
    </source>
</evidence>
<sequence length="394" mass="46168">MKKILLLSIFLSIIACSGVKKTQEAINVGDYDTAMNLALEKLRENKNKKNNQPYVLMLEEAYAKATSRDLDHIKFLVKENNPENYEAIYEAYEKLKFRQQQIKPLLPLVIADHGRNAKFKFVDYSDEIIAFKNKTSDYLYEKASNILSSGRTKQDFRVAYEDFEYLNRINPNYRNIVDKMEEAHYKGIDYVQVSLFNDTEMVIPRRLEEDLLSFNSYGINDFWTIYHSNPQSNLKYDYEMDLAFKQINISPEQIKEREIIKEKQIKDGWKYATDNSGNKLKDSLGNYIKIDNFKTIRCVFYEFTQTKFVEVVGDINFKETNSQQTINSYPLASGYKFIHQFATFKGDRRALDNSLLPLLDLRRVPFPSNEQMVYNAGEDLKAKLKGIISRHKFN</sequence>
<protein>
    <recommendedName>
        <fullName evidence="4">Lipoprotein</fullName>
    </recommendedName>
</protein>